<evidence type="ECO:0000313" key="2">
    <source>
        <dbReference type="EMBL" id="SKC66195.1"/>
    </source>
</evidence>
<dbReference type="RefSeq" id="WP_079724188.1">
    <property type="nucleotide sequence ID" value="NZ_BMCL01000002.1"/>
</dbReference>
<dbReference type="InterPro" id="IPR029057">
    <property type="entry name" value="PRTase-like"/>
</dbReference>
<proteinExistence type="predicted"/>
<keyword evidence="3" id="KW-1185">Reference proteome</keyword>
<dbReference type="Pfam" id="PF18912">
    <property type="entry name" value="DZR_2"/>
    <property type="match status" value="1"/>
</dbReference>
<dbReference type="AlphaFoldDB" id="A0A1T5KRR4"/>
<dbReference type="PANTHER" id="PTHR47505">
    <property type="entry name" value="DNA UTILIZATION PROTEIN YHGH"/>
    <property type="match status" value="1"/>
</dbReference>
<feature type="domain" description="Double zinc ribbon" evidence="1">
    <location>
        <begin position="18"/>
        <end position="67"/>
    </location>
</feature>
<gene>
    <name evidence="2" type="ORF">SAMN06296058_1937</name>
</gene>
<reference evidence="2 3" key="1">
    <citation type="submission" date="2017-02" db="EMBL/GenBank/DDBJ databases">
        <authorList>
            <person name="Peterson S.W."/>
        </authorList>
    </citation>
    <scope>NUCLEOTIDE SEQUENCE [LARGE SCALE GENOMIC DNA]</scope>
    <source>
        <strain evidence="2 3">P15</strain>
    </source>
</reference>
<evidence type="ECO:0000313" key="3">
    <source>
        <dbReference type="Proteomes" id="UP000190341"/>
    </source>
</evidence>
<dbReference type="InterPro" id="IPR044005">
    <property type="entry name" value="DZR_2"/>
</dbReference>
<dbReference type="STRING" id="428993.SAMN06296058_1937"/>
<dbReference type="PANTHER" id="PTHR47505:SF1">
    <property type="entry name" value="DNA UTILIZATION PROTEIN YHGH"/>
    <property type="match status" value="1"/>
</dbReference>
<sequence length="234" mass="25217">MEASKVDGWLRQLGRGLLVARCLICAELGANGLDICVNCRQNLPVNLTACARCALPLPNPGVCGSCQQQVPSLDRCHAAFVYSFPLDRLVPRLKFHRDLAAGRLLADLLTESVASAQLPRPAALVPVPLHAGRLRQRGYDQALELARPLARRLKLSLRADGLRRTRATAAQSELDAGQRQRNLQQAFAAVGPLPAHVALIDDVMTTGATLYAAAAALRRAGVQRVDAWVCARVP</sequence>
<dbReference type="EMBL" id="FUZV01000001">
    <property type="protein sequence ID" value="SKC66195.1"/>
    <property type="molecule type" value="Genomic_DNA"/>
</dbReference>
<dbReference type="Proteomes" id="UP000190341">
    <property type="component" value="Unassembled WGS sequence"/>
</dbReference>
<name>A0A1T5KRR4_9GAMM</name>
<organism evidence="2 3">
    <name type="scientific">Pseudoxanthomonas indica</name>
    <dbReference type="NCBI Taxonomy" id="428993"/>
    <lineage>
        <taxon>Bacteria</taxon>
        <taxon>Pseudomonadati</taxon>
        <taxon>Pseudomonadota</taxon>
        <taxon>Gammaproteobacteria</taxon>
        <taxon>Lysobacterales</taxon>
        <taxon>Lysobacteraceae</taxon>
        <taxon>Pseudoxanthomonas</taxon>
    </lineage>
</organism>
<dbReference type="SUPFAM" id="SSF53271">
    <property type="entry name" value="PRTase-like"/>
    <property type="match status" value="1"/>
</dbReference>
<evidence type="ECO:0000259" key="1">
    <source>
        <dbReference type="Pfam" id="PF18912"/>
    </source>
</evidence>
<dbReference type="OrthoDB" id="9793412at2"/>
<dbReference type="Gene3D" id="3.40.50.2020">
    <property type="match status" value="1"/>
</dbReference>
<dbReference type="InterPro" id="IPR051910">
    <property type="entry name" value="ComF/GntX_DNA_util-trans"/>
</dbReference>
<accession>A0A1T5KRR4</accession>
<protein>
    <submittedName>
        <fullName evidence="2">ComF family protein</fullName>
    </submittedName>
</protein>